<keyword evidence="5 14" id="KW-0547">Nucleotide-binding</keyword>
<evidence type="ECO:0000313" key="19">
    <source>
        <dbReference type="Proteomes" id="UP000827889"/>
    </source>
</evidence>
<dbReference type="InterPro" id="IPR027417">
    <property type="entry name" value="P-loop_NTPase"/>
</dbReference>
<keyword evidence="12" id="KW-0479">Metal-binding</keyword>
<reference evidence="20" key="2">
    <citation type="submission" date="2025-08" db="UniProtKB">
        <authorList>
            <consortium name="RefSeq"/>
        </authorList>
    </citation>
    <scope>IDENTIFICATION</scope>
    <source>
        <tissue evidence="20">Leaf</tissue>
    </source>
</reference>
<dbReference type="GO" id="GO:0004672">
    <property type="term" value="F:protein kinase activity"/>
    <property type="evidence" value="ECO:0007669"/>
    <property type="project" value="InterPro"/>
</dbReference>
<dbReference type="Pfam" id="PF01043">
    <property type="entry name" value="SecA_PP_bind"/>
    <property type="match status" value="1"/>
</dbReference>
<dbReference type="GO" id="GO:0006605">
    <property type="term" value="P:protein targeting"/>
    <property type="evidence" value="ECO:0007669"/>
    <property type="project" value="InterPro"/>
</dbReference>
<dbReference type="GO" id="GO:0009941">
    <property type="term" value="C:chloroplast envelope"/>
    <property type="evidence" value="ECO:0007669"/>
    <property type="project" value="TreeGrafter"/>
</dbReference>
<dbReference type="InterPro" id="IPR036670">
    <property type="entry name" value="SecA_X-link_sf"/>
</dbReference>
<evidence type="ECO:0000256" key="12">
    <source>
        <dbReference type="PROSITE-ProRule" id="PRU00175"/>
    </source>
</evidence>
<dbReference type="InterPro" id="IPR000185">
    <property type="entry name" value="SecA"/>
</dbReference>
<dbReference type="Pfam" id="PF07517">
    <property type="entry name" value="SecA_DEAD"/>
    <property type="match status" value="1"/>
</dbReference>
<dbReference type="SUPFAM" id="SSF57850">
    <property type="entry name" value="RING/U-box"/>
    <property type="match status" value="1"/>
</dbReference>
<dbReference type="Gene3D" id="3.30.40.10">
    <property type="entry name" value="Zinc/RING finger domain, C3HC4 (zinc finger)"/>
    <property type="match status" value="1"/>
</dbReference>
<sequence>MKMGFGLGEFRPNFPFIYLLFFFAGDGNTITYDEAIFIASTTSTMESPECPVCLAAYDGDDAVPRVLACGHSACETCLARLPRPFPQAVRCPACTQLVKFPPQGPTSLPKNIDLLRLCNPEPDRADRDRSRRESLADDRRVNGELFVGKTWSDQFYAAWKEWILPCEAVSVEEERGGDQRDFCYNLVGRIGYVGSGLLSMRCREKQEISLVPMVSLSNGSEDSSGFRFDYVARVLTCLSSIGEEALNELALILRASLRRQCRVCQVYGLWGDLKDEVLYLVCESLGGQVLRVFGELPQFDGVDGNNLSKDWVSNFAITGMEICEGVISLHKEGLIAGCLGLSCMKIDEFGHVYIDLNEVLVMERKVTGVARKYVCDGERIDNQELQKIFHELLESDALLSPEVLFELLRRQDAKLDDSGNLYSVGYGSDVWTLGCMLIRCLMGAAFPGETWNVREEDDLDFSVSYINWLENIGSLLEKKVTSHFVSLRQVLLECFNLDPQTRPLISDVRKCIRELIMGYQCCNGGIEEEVVREDTEFHCLIFGKLCQMAWTSSDTGRKELHGSDQAGGADHQIGKVGVDKELVEGVSEQSVKCKDMRGHLDCITGFAIGGGFLFSSSFDKTVQVWSLQDFSHIHSFRGHEHKIMAVIYTDGEQQLCVSADSGSGIFVWEIHSPMMEEPVKKWYEQKDWRYSGIHALAYSRNGYLYTGSGDKLIKAWSLQDCTLSCSMDGHKSVVSALVAFDGVLYSGSWDGTVRLWCLSDHCPLAVLGEDMPGSMSPVLSITGERHFLVAVHENGNIRVWKNDVYIKSAKVHDGAIFAVSLEDKWLITGGRDKTINIKELSGDELQVDIRPVGSIPCGSVITALLSWQGKIFVGCADRSAKEHNGRVARTWGDFASLNYWVVRDYYRLVDAVNSLEPQMQMLTDDQLATKTLEFRRRLGQGETLADVQSEAFAVVREAAKRKLGMRHFDVQIIGGAVLHDGSIAEMKTGEGKTLVSTLAAYLNALTGEGVHVVTVNDYLAQRDAEWMGRVHRFLGLSVGLIQKGMKSAERRRNYQCDITYTNNSELGFDYLRDNLAGNSEHLVMRWPKPFHFAIVDEVDSVLIDEGRNPLLISGEASENAARYPVAAKVADLLMQGVHYNVELKDNSVELTEEGIELAELALETNDLWDEKDPWARFVMNALKAKEFYRRDVQYIVRNGKALIINELTGRVEEKRRWSEGIHQAVEAKEGLKIQADSVVVAQITYQSLFKLYPKLSGMTGTAKTEEKEFLKMFHIPVVEVPTNLPNIRKDLPIQAFATARGKWQFVREEVEYMFRHGRPVLVGTTSVKNSEHLSDLLKDWKIPHNVLNARPKYAAREAEIVAQAGRKNAVTISTNMAGRGTDIILGGNPKMLAKEIVEDSLLSFLTQEVSELEADGDMLPGKVLSKIKVGPSSLALLAKTALMAKYVRKSEGKYWTLKEARSIISESVEISQSTDIKELQRLVNEQAEMYPLGPTIAIAYLEVLKDCEVHCFNEGAEVKRLGGLHVIGTSLHESRRIDNQLRGRAGRQGDPGSTRFMVSLQDEMFQKFNFDTEWAVRLISKITNDEDMPIEGDAIVKQLLALQINAEKYFFGIRKSLVEFDEVLEVQRKHVYDLRQLMLMGDSESCSQHIYQYMQAVIDEIVIANVNPAKHPSTWSLNKLLEELFSISGKLLDGSFSGLSEEALLNSLTHIDDINSVDINNFNLPNLPKPPNTFRGIRMKNTSLKRWLVICSDDMAKNGRYRSAISLLRKYLGDLLIASYLDAVQESGYDYAYVREIERAVLVKTLDCFWRDHLVNMNRLSSAVNVRSFGHRNPLEEYKIDGCRFFISMLSATRRLTVESLTRYWSSPLETEEIYLT</sequence>
<dbReference type="Gene3D" id="1.10.3060.10">
    <property type="entry name" value="Helical scaffold and wing domains of SecA"/>
    <property type="match status" value="2"/>
</dbReference>
<comment type="similarity">
    <text evidence="3 14">Belongs to the SecA family.</text>
</comment>
<dbReference type="CDD" id="cd17928">
    <property type="entry name" value="DEXDc_SecA"/>
    <property type="match status" value="1"/>
</dbReference>
<dbReference type="SUPFAM" id="SSF81767">
    <property type="entry name" value="Pre-protein crosslinking domain of SecA"/>
    <property type="match status" value="1"/>
</dbReference>
<evidence type="ECO:0000256" key="6">
    <source>
        <dbReference type="ARBA" id="ARBA00022840"/>
    </source>
</evidence>
<keyword evidence="7 14" id="KW-0653">Protein transport</keyword>
<dbReference type="InterPro" id="IPR014001">
    <property type="entry name" value="Helicase_ATP-bd"/>
</dbReference>
<evidence type="ECO:0000259" key="16">
    <source>
        <dbReference type="PROSITE" id="PS50089"/>
    </source>
</evidence>
<dbReference type="SUPFAM" id="SSF50978">
    <property type="entry name" value="WD40 repeat-like"/>
    <property type="match status" value="1"/>
</dbReference>
<dbReference type="InterPro" id="IPR011115">
    <property type="entry name" value="SecA_DEAD"/>
</dbReference>
<dbReference type="InterPro" id="IPR000719">
    <property type="entry name" value="Prot_kinase_dom"/>
</dbReference>
<name>A0A8B8NV08_9MYRT</name>
<dbReference type="GeneID" id="115737891"/>
<dbReference type="GO" id="GO:0005524">
    <property type="term" value="F:ATP binding"/>
    <property type="evidence" value="ECO:0007669"/>
    <property type="project" value="UniProtKB-KW"/>
</dbReference>
<feature type="domain" description="RING-type" evidence="16">
    <location>
        <begin position="50"/>
        <end position="95"/>
    </location>
</feature>
<keyword evidence="19" id="KW-1185">Reference proteome</keyword>
<dbReference type="SUPFAM" id="SSF52540">
    <property type="entry name" value="P-loop containing nucleoside triphosphate hydrolases"/>
    <property type="match status" value="2"/>
</dbReference>
<gene>
    <name evidence="20" type="primary">LOC115737891</name>
</gene>
<feature type="repeat" description="WD" evidence="13">
    <location>
        <begin position="727"/>
        <end position="756"/>
    </location>
</feature>
<dbReference type="GO" id="GO:0006886">
    <property type="term" value="P:intracellular protein transport"/>
    <property type="evidence" value="ECO:0007669"/>
    <property type="project" value="InterPro"/>
</dbReference>
<keyword evidence="9 14" id="KW-0811">Translocation</keyword>
<dbReference type="SMART" id="SM00320">
    <property type="entry name" value="WD40"/>
    <property type="match status" value="6"/>
</dbReference>
<evidence type="ECO:0000256" key="2">
    <source>
        <dbReference type="ARBA" id="ARBA00004229"/>
    </source>
</evidence>
<dbReference type="Pfam" id="PF21090">
    <property type="entry name" value="P-loop_SecA"/>
    <property type="match status" value="1"/>
</dbReference>
<evidence type="ECO:0000256" key="10">
    <source>
        <dbReference type="ARBA" id="ARBA00023136"/>
    </source>
</evidence>
<dbReference type="Pfam" id="PF14634">
    <property type="entry name" value="zf-RING_5"/>
    <property type="match status" value="1"/>
</dbReference>
<dbReference type="FunFam" id="1.10.3060.10:FF:000005">
    <property type="entry name" value="Protein translocase subunit SecA"/>
    <property type="match status" value="1"/>
</dbReference>
<dbReference type="Pfam" id="PF00400">
    <property type="entry name" value="WD40"/>
    <property type="match status" value="2"/>
</dbReference>
<evidence type="ECO:0000256" key="4">
    <source>
        <dbReference type="ARBA" id="ARBA00022448"/>
    </source>
</evidence>
<keyword evidence="4 14" id="KW-0813">Transport</keyword>
<protein>
    <recommendedName>
        <fullName evidence="14">Protein translocase subunit SecA</fullName>
    </recommendedName>
</protein>
<keyword evidence="8" id="KW-1278">Translocase</keyword>
<accession>A0A8B8NV08</accession>
<evidence type="ECO:0000256" key="8">
    <source>
        <dbReference type="ARBA" id="ARBA00022967"/>
    </source>
</evidence>
<feature type="domain" description="SecA family profile" evidence="18">
    <location>
        <begin position="887"/>
        <end position="1591"/>
    </location>
</feature>
<evidence type="ECO:0000256" key="9">
    <source>
        <dbReference type="ARBA" id="ARBA00023010"/>
    </source>
</evidence>
<evidence type="ECO:0000256" key="5">
    <source>
        <dbReference type="ARBA" id="ARBA00022741"/>
    </source>
</evidence>
<evidence type="ECO:0000259" key="18">
    <source>
        <dbReference type="PROSITE" id="PS51196"/>
    </source>
</evidence>
<dbReference type="PANTHER" id="PTHR30612">
    <property type="entry name" value="SECA INNER MEMBRANE COMPONENT OF SEC PROTEIN SECRETION SYSTEM"/>
    <property type="match status" value="1"/>
</dbReference>
<keyword evidence="13" id="KW-0853">WD repeat</keyword>
<dbReference type="RefSeq" id="XP_030526355.1">
    <property type="nucleotide sequence ID" value="XM_030670495.2"/>
</dbReference>
<dbReference type="InterPro" id="IPR044722">
    <property type="entry name" value="SecA_SF2_C"/>
</dbReference>
<dbReference type="InterPro" id="IPR014018">
    <property type="entry name" value="SecA_motor_DEAD"/>
</dbReference>
<proteinExistence type="inferred from homology"/>
<comment type="catalytic activity">
    <reaction evidence="11">
        <text>ATP + H2O + chloroplast-proteinSide 1 = ADP + phosphate + chloroplast-proteinSide 2.</text>
        <dbReference type="EC" id="7.4.2.4"/>
    </reaction>
</comment>
<dbReference type="FunFam" id="3.40.50.300:FF:000334">
    <property type="entry name" value="Protein translocase subunit SecA"/>
    <property type="match status" value="1"/>
</dbReference>
<dbReference type="FunFam" id="3.90.1440.10:FF:000003">
    <property type="entry name" value="Preprotein translocase SecA subunit"/>
    <property type="match status" value="1"/>
</dbReference>
<keyword evidence="12" id="KW-0863">Zinc-finger</keyword>
<feature type="domain" description="Helicase ATP-binding" evidence="17">
    <location>
        <begin position="973"/>
        <end position="1136"/>
    </location>
</feature>
<dbReference type="HAMAP" id="MF_01382">
    <property type="entry name" value="SecA"/>
    <property type="match status" value="1"/>
</dbReference>
<feature type="repeat" description="WD" evidence="13">
    <location>
        <begin position="596"/>
        <end position="635"/>
    </location>
</feature>
<evidence type="ECO:0000256" key="11">
    <source>
        <dbReference type="ARBA" id="ARBA00034043"/>
    </source>
</evidence>
<organism evidence="19 20">
    <name type="scientific">Rhodamnia argentea</name>
    <dbReference type="NCBI Taxonomy" id="178133"/>
    <lineage>
        <taxon>Eukaryota</taxon>
        <taxon>Viridiplantae</taxon>
        <taxon>Streptophyta</taxon>
        <taxon>Embryophyta</taxon>
        <taxon>Tracheophyta</taxon>
        <taxon>Spermatophyta</taxon>
        <taxon>Magnoliopsida</taxon>
        <taxon>eudicotyledons</taxon>
        <taxon>Gunneridae</taxon>
        <taxon>Pentapetalae</taxon>
        <taxon>rosids</taxon>
        <taxon>malvids</taxon>
        <taxon>Myrtales</taxon>
        <taxon>Myrtaceae</taxon>
        <taxon>Myrtoideae</taxon>
        <taxon>Myrteae</taxon>
        <taxon>Australasian group</taxon>
        <taxon>Rhodamnia</taxon>
    </lineage>
</organism>
<dbReference type="OrthoDB" id="27934at2759"/>
<dbReference type="Pfam" id="PF07516">
    <property type="entry name" value="SecA_SW"/>
    <property type="match status" value="1"/>
</dbReference>
<dbReference type="CDD" id="cd18803">
    <property type="entry name" value="SF2_C_secA"/>
    <property type="match status" value="1"/>
</dbReference>
<dbReference type="Gene3D" id="3.40.50.300">
    <property type="entry name" value="P-loop containing nucleotide triphosphate hydrolases"/>
    <property type="match status" value="2"/>
</dbReference>
<dbReference type="SMART" id="SM00958">
    <property type="entry name" value="SecA_PP_bind"/>
    <property type="match status" value="1"/>
</dbReference>
<dbReference type="InterPro" id="IPR020937">
    <property type="entry name" value="SecA_CS"/>
</dbReference>
<dbReference type="PROSITE" id="PS50089">
    <property type="entry name" value="ZF_RING_2"/>
    <property type="match status" value="1"/>
</dbReference>
<dbReference type="NCBIfam" id="TIGR00963">
    <property type="entry name" value="secA"/>
    <property type="match status" value="1"/>
</dbReference>
<dbReference type="Proteomes" id="UP000827889">
    <property type="component" value="Chromosome 2"/>
</dbReference>
<dbReference type="SMART" id="SM00957">
    <property type="entry name" value="SecA_DEAD"/>
    <property type="match status" value="1"/>
</dbReference>
<dbReference type="PROSITE" id="PS01312">
    <property type="entry name" value="SECA"/>
    <property type="match status" value="1"/>
</dbReference>
<dbReference type="GO" id="GO:0008270">
    <property type="term" value="F:zinc ion binding"/>
    <property type="evidence" value="ECO:0007669"/>
    <property type="project" value="UniProtKB-KW"/>
</dbReference>
<dbReference type="GO" id="GO:0016464">
    <property type="term" value="F:chloroplast protein-transporting ATPase activity"/>
    <property type="evidence" value="ECO:0007669"/>
    <property type="project" value="UniProtKB-EC"/>
</dbReference>
<dbReference type="PROSITE" id="PS51192">
    <property type="entry name" value="HELICASE_ATP_BIND_1"/>
    <property type="match status" value="1"/>
</dbReference>
<dbReference type="GO" id="GO:0016020">
    <property type="term" value="C:membrane"/>
    <property type="evidence" value="ECO:0007669"/>
    <property type="project" value="UniProtKB-SubCell"/>
</dbReference>
<dbReference type="PANTHER" id="PTHR30612:SF11">
    <property type="entry name" value="PROTEIN TRANSLOCASE SUBUNIT SECA2, CHLOROPLASTIC"/>
    <property type="match status" value="1"/>
</dbReference>
<dbReference type="SUPFAM" id="SSF56112">
    <property type="entry name" value="Protein kinase-like (PK-like)"/>
    <property type="match status" value="1"/>
</dbReference>
<dbReference type="InterPro" id="IPR011130">
    <property type="entry name" value="SecA_preprotein_X-link_dom"/>
</dbReference>
<dbReference type="InterPro" id="IPR036266">
    <property type="entry name" value="SecA_Wing/Scaffold_sf"/>
</dbReference>
<evidence type="ECO:0000259" key="17">
    <source>
        <dbReference type="PROSITE" id="PS51192"/>
    </source>
</evidence>
<dbReference type="InterPro" id="IPR001680">
    <property type="entry name" value="WD40_rpt"/>
</dbReference>
<reference evidence="19" key="1">
    <citation type="submission" date="2025-05" db="UniProtKB">
        <authorList>
            <consortium name="RefSeq"/>
        </authorList>
    </citation>
    <scope>NUCLEOTIDE SEQUENCE [LARGE SCALE GENOMIC DNA]</scope>
</reference>
<dbReference type="SMART" id="SM00184">
    <property type="entry name" value="RING"/>
    <property type="match status" value="1"/>
</dbReference>
<evidence type="ECO:0000256" key="7">
    <source>
        <dbReference type="ARBA" id="ARBA00022927"/>
    </source>
</evidence>
<dbReference type="Gene3D" id="2.130.10.10">
    <property type="entry name" value="YVTN repeat-like/Quinoprotein amine dehydrogenase"/>
    <property type="match status" value="2"/>
</dbReference>
<evidence type="ECO:0000313" key="20">
    <source>
        <dbReference type="RefSeq" id="XP_030526355.1"/>
    </source>
</evidence>
<dbReference type="SMART" id="SM00220">
    <property type="entry name" value="S_TKc"/>
    <property type="match status" value="1"/>
</dbReference>
<dbReference type="InterPro" id="IPR015943">
    <property type="entry name" value="WD40/YVTN_repeat-like_dom_sf"/>
</dbReference>
<dbReference type="InterPro" id="IPR011009">
    <property type="entry name" value="Kinase-like_dom_sf"/>
</dbReference>
<dbReference type="PROSITE" id="PS50082">
    <property type="entry name" value="WD_REPEATS_2"/>
    <property type="match status" value="2"/>
</dbReference>
<dbReference type="FunFam" id="1.10.3060.10:FF:000008">
    <property type="entry name" value="Protein translocase subunit SecA"/>
    <property type="match status" value="1"/>
</dbReference>
<dbReference type="SUPFAM" id="SSF81886">
    <property type="entry name" value="Helical scaffold and wing domains of SecA"/>
    <property type="match status" value="1"/>
</dbReference>
<comment type="subcellular location">
    <subcellularLocation>
        <location evidence="1">Membrane</location>
        <topology evidence="1">Peripheral membrane protein</topology>
    </subcellularLocation>
    <subcellularLocation>
        <location evidence="2">Plastid</location>
        <location evidence="2">Chloroplast</location>
    </subcellularLocation>
</comment>
<dbReference type="GO" id="GO:0017038">
    <property type="term" value="P:protein import"/>
    <property type="evidence" value="ECO:0007669"/>
    <property type="project" value="InterPro"/>
</dbReference>
<evidence type="ECO:0000256" key="14">
    <source>
        <dbReference type="RuleBase" id="RU003874"/>
    </source>
</evidence>
<feature type="domain" description="Protein kinase" evidence="15">
    <location>
        <begin position="184"/>
        <end position="516"/>
    </location>
</feature>
<keyword evidence="12" id="KW-0862">Zinc</keyword>
<dbReference type="InterPro" id="IPR013083">
    <property type="entry name" value="Znf_RING/FYVE/PHD"/>
</dbReference>
<dbReference type="InterPro" id="IPR036322">
    <property type="entry name" value="WD40_repeat_dom_sf"/>
</dbReference>
<dbReference type="Gene3D" id="3.90.1440.10">
    <property type="entry name" value="SecA, preprotein cross-linking domain"/>
    <property type="match status" value="1"/>
</dbReference>
<dbReference type="InterPro" id="IPR001841">
    <property type="entry name" value="Znf_RING"/>
</dbReference>
<dbReference type="PROSITE" id="PS50011">
    <property type="entry name" value="PROTEIN_KINASE_DOM"/>
    <property type="match status" value="1"/>
</dbReference>
<dbReference type="PROSITE" id="PS51196">
    <property type="entry name" value="SECA_MOTOR_DEAD"/>
    <property type="match status" value="1"/>
</dbReference>
<dbReference type="CDD" id="cd16587">
    <property type="entry name" value="RING-HC_TRIM32_C-VII"/>
    <property type="match status" value="1"/>
</dbReference>
<evidence type="ECO:0000256" key="13">
    <source>
        <dbReference type="PROSITE-ProRule" id="PRU00221"/>
    </source>
</evidence>
<evidence type="ECO:0000256" key="1">
    <source>
        <dbReference type="ARBA" id="ARBA00004170"/>
    </source>
</evidence>
<dbReference type="PRINTS" id="PR00906">
    <property type="entry name" value="SECA"/>
</dbReference>
<dbReference type="Gene3D" id="1.10.510.10">
    <property type="entry name" value="Transferase(Phosphotransferase) domain 1"/>
    <property type="match status" value="1"/>
</dbReference>
<dbReference type="InterPro" id="IPR011116">
    <property type="entry name" value="SecA_Wing/Scaffold"/>
</dbReference>
<evidence type="ECO:0000256" key="3">
    <source>
        <dbReference type="ARBA" id="ARBA00007650"/>
    </source>
</evidence>
<keyword evidence="10" id="KW-0472">Membrane</keyword>
<keyword evidence="6 14" id="KW-0067">ATP-binding</keyword>
<evidence type="ECO:0000259" key="15">
    <source>
        <dbReference type="PROSITE" id="PS50011"/>
    </source>
</evidence>